<feature type="chain" id="PRO_5002223596" description="Secreted protein" evidence="1">
    <location>
        <begin position="17"/>
        <end position="75"/>
    </location>
</feature>
<name>A0A0C9Z8C4_9AGAM</name>
<dbReference type="Proteomes" id="UP000054018">
    <property type="component" value="Unassembled WGS sequence"/>
</dbReference>
<evidence type="ECO:0000313" key="2">
    <source>
        <dbReference type="EMBL" id="KIK18642.1"/>
    </source>
</evidence>
<protein>
    <recommendedName>
        <fullName evidence="4">Secreted protein</fullName>
    </recommendedName>
</protein>
<dbReference type="AlphaFoldDB" id="A0A0C9Z8C4"/>
<evidence type="ECO:0000313" key="3">
    <source>
        <dbReference type="Proteomes" id="UP000054018"/>
    </source>
</evidence>
<dbReference type="EMBL" id="KN833800">
    <property type="protein sequence ID" value="KIK18642.1"/>
    <property type="molecule type" value="Genomic_DNA"/>
</dbReference>
<accession>A0A0C9Z8C4</accession>
<feature type="signal peptide" evidence="1">
    <location>
        <begin position="1"/>
        <end position="16"/>
    </location>
</feature>
<reference evidence="2 3" key="1">
    <citation type="submission" date="2014-04" db="EMBL/GenBank/DDBJ databases">
        <authorList>
            <consortium name="DOE Joint Genome Institute"/>
            <person name="Kuo A."/>
            <person name="Kohler A."/>
            <person name="Costa M.D."/>
            <person name="Nagy L.G."/>
            <person name="Floudas D."/>
            <person name="Copeland A."/>
            <person name="Barry K.W."/>
            <person name="Cichocki N."/>
            <person name="Veneault-Fourrey C."/>
            <person name="LaButti K."/>
            <person name="Lindquist E.A."/>
            <person name="Lipzen A."/>
            <person name="Lundell T."/>
            <person name="Morin E."/>
            <person name="Murat C."/>
            <person name="Sun H."/>
            <person name="Tunlid A."/>
            <person name="Henrissat B."/>
            <person name="Grigoriev I.V."/>
            <person name="Hibbett D.S."/>
            <person name="Martin F."/>
            <person name="Nordberg H.P."/>
            <person name="Cantor M.N."/>
            <person name="Hua S.X."/>
        </authorList>
    </citation>
    <scope>NUCLEOTIDE SEQUENCE [LARGE SCALE GENOMIC DNA]</scope>
    <source>
        <strain evidence="2 3">441</strain>
    </source>
</reference>
<proteinExistence type="predicted"/>
<evidence type="ECO:0000256" key="1">
    <source>
        <dbReference type="SAM" id="SignalP"/>
    </source>
</evidence>
<reference evidence="3" key="2">
    <citation type="submission" date="2015-01" db="EMBL/GenBank/DDBJ databases">
        <title>Evolutionary Origins and Diversification of the Mycorrhizal Mutualists.</title>
        <authorList>
            <consortium name="DOE Joint Genome Institute"/>
            <consortium name="Mycorrhizal Genomics Consortium"/>
            <person name="Kohler A."/>
            <person name="Kuo A."/>
            <person name="Nagy L.G."/>
            <person name="Floudas D."/>
            <person name="Copeland A."/>
            <person name="Barry K.W."/>
            <person name="Cichocki N."/>
            <person name="Veneault-Fourrey C."/>
            <person name="LaButti K."/>
            <person name="Lindquist E.A."/>
            <person name="Lipzen A."/>
            <person name="Lundell T."/>
            <person name="Morin E."/>
            <person name="Murat C."/>
            <person name="Riley R."/>
            <person name="Ohm R."/>
            <person name="Sun H."/>
            <person name="Tunlid A."/>
            <person name="Henrissat B."/>
            <person name="Grigoriev I.V."/>
            <person name="Hibbett D.S."/>
            <person name="Martin F."/>
        </authorList>
    </citation>
    <scope>NUCLEOTIDE SEQUENCE [LARGE SCALE GENOMIC DNA]</scope>
    <source>
        <strain evidence="3">441</strain>
    </source>
</reference>
<feature type="non-terminal residue" evidence="2">
    <location>
        <position position="75"/>
    </location>
</feature>
<keyword evidence="3" id="KW-1185">Reference proteome</keyword>
<gene>
    <name evidence="2" type="ORF">PISMIDRAFT_683976</name>
</gene>
<evidence type="ECO:0008006" key="4">
    <source>
        <dbReference type="Google" id="ProtNLM"/>
    </source>
</evidence>
<keyword evidence="1" id="KW-0732">Signal</keyword>
<dbReference type="HOGENOM" id="CLU_2677834_0_0_1"/>
<sequence length="75" mass="7656">MYFLALLVAARLGAEGRATTASLMAISSSPSSSLTAFFLDGGFLAGGGLLPDGFRTAGFWTTSGGEDFLSKKSVT</sequence>
<organism evidence="2 3">
    <name type="scientific">Pisolithus microcarpus 441</name>
    <dbReference type="NCBI Taxonomy" id="765257"/>
    <lineage>
        <taxon>Eukaryota</taxon>
        <taxon>Fungi</taxon>
        <taxon>Dikarya</taxon>
        <taxon>Basidiomycota</taxon>
        <taxon>Agaricomycotina</taxon>
        <taxon>Agaricomycetes</taxon>
        <taxon>Agaricomycetidae</taxon>
        <taxon>Boletales</taxon>
        <taxon>Sclerodermatineae</taxon>
        <taxon>Pisolithaceae</taxon>
        <taxon>Pisolithus</taxon>
    </lineage>
</organism>